<evidence type="ECO:0000313" key="3">
    <source>
        <dbReference type="Proteomes" id="UP001472677"/>
    </source>
</evidence>
<organism evidence="2 3">
    <name type="scientific">Hibiscus sabdariffa</name>
    <name type="common">roselle</name>
    <dbReference type="NCBI Taxonomy" id="183260"/>
    <lineage>
        <taxon>Eukaryota</taxon>
        <taxon>Viridiplantae</taxon>
        <taxon>Streptophyta</taxon>
        <taxon>Embryophyta</taxon>
        <taxon>Tracheophyta</taxon>
        <taxon>Spermatophyta</taxon>
        <taxon>Magnoliopsida</taxon>
        <taxon>eudicotyledons</taxon>
        <taxon>Gunneridae</taxon>
        <taxon>Pentapetalae</taxon>
        <taxon>rosids</taxon>
        <taxon>malvids</taxon>
        <taxon>Malvales</taxon>
        <taxon>Malvaceae</taxon>
        <taxon>Malvoideae</taxon>
        <taxon>Hibiscus</taxon>
    </lineage>
</organism>
<reference evidence="2 3" key="1">
    <citation type="journal article" date="2024" name="G3 (Bethesda)">
        <title>Genome assembly of Hibiscus sabdariffa L. provides insights into metabolisms of medicinal natural products.</title>
        <authorList>
            <person name="Kim T."/>
        </authorList>
    </citation>
    <scope>NUCLEOTIDE SEQUENCE [LARGE SCALE GENOMIC DNA]</scope>
    <source>
        <strain evidence="2">TK-2024</strain>
        <tissue evidence="2">Old leaves</tissue>
    </source>
</reference>
<protein>
    <submittedName>
        <fullName evidence="2">Uncharacterized protein</fullName>
    </submittedName>
</protein>
<proteinExistence type="predicted"/>
<comment type="caution">
    <text evidence="2">The sequence shown here is derived from an EMBL/GenBank/DDBJ whole genome shotgun (WGS) entry which is preliminary data.</text>
</comment>
<evidence type="ECO:0000313" key="2">
    <source>
        <dbReference type="EMBL" id="KAK8588092.1"/>
    </source>
</evidence>
<accession>A0ABR2FV54</accession>
<gene>
    <name evidence="2" type="ORF">V6N12_022549</name>
</gene>
<feature type="chain" id="PRO_5047286585" evidence="1">
    <location>
        <begin position="24"/>
        <end position="95"/>
    </location>
</feature>
<dbReference type="Proteomes" id="UP001472677">
    <property type="component" value="Unassembled WGS sequence"/>
</dbReference>
<keyword evidence="3" id="KW-1185">Reference proteome</keyword>
<keyword evidence="1" id="KW-0732">Signal</keyword>
<feature type="signal peptide" evidence="1">
    <location>
        <begin position="1"/>
        <end position="23"/>
    </location>
</feature>
<name>A0ABR2FV54_9ROSI</name>
<dbReference type="EMBL" id="JBBPBM010000004">
    <property type="protein sequence ID" value="KAK8588092.1"/>
    <property type="molecule type" value="Genomic_DNA"/>
</dbReference>
<sequence>MALIMMVYIAHVMLWRWFETSKANMGLPLAVKKPGLGIKLGPAADHPPHKGGEVSNDLASFSPLWAFQCFAPTKLEHSSIPKNKMITKRPSFCCH</sequence>
<evidence type="ECO:0000256" key="1">
    <source>
        <dbReference type="SAM" id="SignalP"/>
    </source>
</evidence>